<keyword evidence="3" id="KW-1185">Reference proteome</keyword>
<dbReference type="PANTHER" id="PTHR46476:SF8">
    <property type="entry name" value="CHITINASE 2-LIKE"/>
    <property type="match status" value="1"/>
</dbReference>
<feature type="domain" description="GH18" evidence="1">
    <location>
        <begin position="1"/>
        <end position="167"/>
    </location>
</feature>
<evidence type="ECO:0000313" key="3">
    <source>
        <dbReference type="Proteomes" id="UP000233551"/>
    </source>
</evidence>
<accession>A0A2I0K1H4</accession>
<dbReference type="InterPro" id="IPR017853">
    <property type="entry name" value="GH"/>
</dbReference>
<evidence type="ECO:0000259" key="1">
    <source>
        <dbReference type="PROSITE" id="PS51910"/>
    </source>
</evidence>
<organism evidence="2 3">
    <name type="scientific">Punica granatum</name>
    <name type="common">Pomegranate</name>
    <dbReference type="NCBI Taxonomy" id="22663"/>
    <lineage>
        <taxon>Eukaryota</taxon>
        <taxon>Viridiplantae</taxon>
        <taxon>Streptophyta</taxon>
        <taxon>Embryophyta</taxon>
        <taxon>Tracheophyta</taxon>
        <taxon>Spermatophyta</taxon>
        <taxon>Magnoliopsida</taxon>
        <taxon>eudicotyledons</taxon>
        <taxon>Gunneridae</taxon>
        <taxon>Pentapetalae</taxon>
        <taxon>rosids</taxon>
        <taxon>malvids</taxon>
        <taxon>Myrtales</taxon>
        <taxon>Lythraceae</taxon>
        <taxon>Punica</taxon>
    </lineage>
</organism>
<dbReference type="STRING" id="22663.A0A2I0K1H4"/>
<reference evidence="2 3" key="1">
    <citation type="submission" date="2017-11" db="EMBL/GenBank/DDBJ databases">
        <title>De-novo sequencing of pomegranate (Punica granatum L.) genome.</title>
        <authorList>
            <person name="Akparov Z."/>
            <person name="Amiraslanov A."/>
            <person name="Hajiyeva S."/>
            <person name="Abbasov M."/>
            <person name="Kaur K."/>
            <person name="Hamwieh A."/>
            <person name="Solovyev V."/>
            <person name="Salamov A."/>
            <person name="Braich B."/>
            <person name="Kosarev P."/>
            <person name="Mahmoud A."/>
            <person name="Hajiyev E."/>
            <person name="Babayeva S."/>
            <person name="Izzatullayeva V."/>
            <person name="Mammadov A."/>
            <person name="Mammadov A."/>
            <person name="Sharifova S."/>
            <person name="Ojaghi J."/>
            <person name="Eynullazada K."/>
            <person name="Bayramov B."/>
            <person name="Abdulazimova A."/>
            <person name="Shahmuradov I."/>
        </authorList>
    </citation>
    <scope>NUCLEOTIDE SEQUENCE [LARGE SCALE GENOMIC DNA]</scope>
    <source>
        <strain evidence="3">cv. AG2017</strain>
        <tissue evidence="2">Leaf</tissue>
    </source>
</reference>
<dbReference type="PANTHER" id="PTHR46476">
    <property type="entry name" value="CHITINASE 2-LIKE"/>
    <property type="match status" value="1"/>
</dbReference>
<dbReference type="Proteomes" id="UP000233551">
    <property type="component" value="Unassembled WGS sequence"/>
</dbReference>
<name>A0A2I0K1H4_PUNGR</name>
<sequence length="203" mass="22679">MQSSITRMVREFDSDGIDIDYEHFKASPKVFAQCIGQFRTLLLKKDKVISFALIAPYDSGPAQDLYQALWKKYGHLIDYVNFQFYDSNSMNTIGLGSRSSGGISTNRPITTTGEYSCEFSEWGKKSRAPPFYEARKELKGQGKLGGIFVWAWSLKALARGAPFLILPSSLTSLFRKIRGWAPLPLCEATKGLIASDDLIGKED</sequence>
<proteinExistence type="predicted"/>
<dbReference type="AlphaFoldDB" id="A0A2I0K1H4"/>
<dbReference type="Gene3D" id="3.20.20.80">
    <property type="entry name" value="Glycosidases"/>
    <property type="match status" value="1"/>
</dbReference>
<comment type="caution">
    <text evidence="2">The sequence shown here is derived from an EMBL/GenBank/DDBJ whole genome shotgun (WGS) entry which is preliminary data.</text>
</comment>
<dbReference type="EMBL" id="PGOL01000993">
    <property type="protein sequence ID" value="PKI61960.1"/>
    <property type="molecule type" value="Genomic_DNA"/>
</dbReference>
<evidence type="ECO:0000313" key="2">
    <source>
        <dbReference type="EMBL" id="PKI61960.1"/>
    </source>
</evidence>
<protein>
    <recommendedName>
        <fullName evidence="1">GH18 domain-containing protein</fullName>
    </recommendedName>
</protein>
<gene>
    <name evidence="2" type="ORF">CRG98_017686</name>
</gene>
<dbReference type="PROSITE" id="PS51910">
    <property type="entry name" value="GH18_2"/>
    <property type="match status" value="1"/>
</dbReference>
<dbReference type="GO" id="GO:0005975">
    <property type="term" value="P:carbohydrate metabolic process"/>
    <property type="evidence" value="ECO:0007669"/>
    <property type="project" value="InterPro"/>
</dbReference>
<dbReference type="SUPFAM" id="SSF51445">
    <property type="entry name" value="(Trans)glycosidases"/>
    <property type="match status" value="1"/>
</dbReference>
<dbReference type="InterPro" id="IPR001223">
    <property type="entry name" value="Glyco_hydro18_cat"/>
</dbReference>